<gene>
    <name evidence="2" type="ORF">TWF718_010197</name>
</gene>
<dbReference type="SUPFAM" id="SSF50494">
    <property type="entry name" value="Trypsin-like serine proteases"/>
    <property type="match status" value="1"/>
</dbReference>
<dbReference type="Proteomes" id="UP001313282">
    <property type="component" value="Unassembled WGS sequence"/>
</dbReference>
<name>A0AAN8NP72_9PEZI</name>
<keyword evidence="3" id="KW-1185">Reference proteome</keyword>
<accession>A0AAN8NP72</accession>
<comment type="caution">
    <text evidence="2">The sequence shown here is derived from an EMBL/GenBank/DDBJ whole genome shotgun (WGS) entry which is preliminary data.</text>
</comment>
<evidence type="ECO:0000313" key="2">
    <source>
        <dbReference type="EMBL" id="KAK6334749.1"/>
    </source>
</evidence>
<feature type="region of interest" description="Disordered" evidence="1">
    <location>
        <begin position="63"/>
        <end position="124"/>
    </location>
</feature>
<feature type="region of interest" description="Disordered" evidence="1">
    <location>
        <begin position="1"/>
        <end position="44"/>
    </location>
</feature>
<evidence type="ECO:0000313" key="3">
    <source>
        <dbReference type="Proteomes" id="UP001313282"/>
    </source>
</evidence>
<feature type="region of interest" description="Disordered" evidence="1">
    <location>
        <begin position="149"/>
        <end position="178"/>
    </location>
</feature>
<sequence>MTSTPPNPQTARCDEQGLNQPPPSQPSKSQAPVQEDHATVQYSRLSDVVWKEKYHLDPKMLNWSAWDDKPNQGPNPFTKSRSKHNPFYPKSRDEGLCDEQGLNQPPAPPSQPSESQASVQEDHATVQYSRPSGYIWEEKHHLDPKMLNWSAADDEPNQGPNPFTKYRRKRNPFYPKSRDEGLYNTAGLAMDPTKPKAVTFPMRIKGAIPTFGGTQFGALCPNKDGGWSRCNAVSGRGAVNLVDGDPAIDIFQDASIAPALVATGRLFDPQTGCAESGFWLEGGFFITALHFAPWTQPNKPTAEELGPFLRRERELYVSTELYVCCDESDAERVRVYLMRYSTESDHAIFRAFDASYQPHSFIRYDMVLENDTLSNEIDMSSYFVFAAGFNSDDTSSLSSYVEAYRAQFPGYFNDHGGTLSSEPNYDDLLLPHRKTVSFVSGIKHSGGLELLVSCSCWKGYSGAPIFGYDVASGRGPFVFGTIVGGRHDGFYNEGTMFPNNFVHWLREIHGGPLPSTGP</sequence>
<protein>
    <submittedName>
        <fullName evidence="2">Uncharacterized protein</fullName>
    </submittedName>
</protein>
<evidence type="ECO:0000256" key="1">
    <source>
        <dbReference type="SAM" id="MobiDB-lite"/>
    </source>
</evidence>
<proteinExistence type="predicted"/>
<reference evidence="2 3" key="1">
    <citation type="submission" date="2019-10" db="EMBL/GenBank/DDBJ databases">
        <authorList>
            <person name="Palmer J.M."/>
        </authorList>
    </citation>
    <scope>NUCLEOTIDE SEQUENCE [LARGE SCALE GENOMIC DNA]</scope>
    <source>
        <strain evidence="2 3">TWF718</strain>
    </source>
</reference>
<organism evidence="2 3">
    <name type="scientific">Orbilia javanica</name>
    <dbReference type="NCBI Taxonomy" id="47235"/>
    <lineage>
        <taxon>Eukaryota</taxon>
        <taxon>Fungi</taxon>
        <taxon>Dikarya</taxon>
        <taxon>Ascomycota</taxon>
        <taxon>Pezizomycotina</taxon>
        <taxon>Orbiliomycetes</taxon>
        <taxon>Orbiliales</taxon>
        <taxon>Orbiliaceae</taxon>
        <taxon>Orbilia</taxon>
    </lineage>
</organism>
<dbReference type="EMBL" id="JAVHNR010000008">
    <property type="protein sequence ID" value="KAK6334749.1"/>
    <property type="molecule type" value="Genomic_DNA"/>
</dbReference>
<dbReference type="AlphaFoldDB" id="A0AAN8NP72"/>
<dbReference type="InterPro" id="IPR009003">
    <property type="entry name" value="Peptidase_S1_PA"/>
</dbReference>